<dbReference type="InterPro" id="IPR026444">
    <property type="entry name" value="Secre_tail"/>
</dbReference>
<organism evidence="2 3">
    <name type="scientific">Xanthocytophaga flava</name>
    <dbReference type="NCBI Taxonomy" id="3048013"/>
    <lineage>
        <taxon>Bacteria</taxon>
        <taxon>Pseudomonadati</taxon>
        <taxon>Bacteroidota</taxon>
        <taxon>Cytophagia</taxon>
        <taxon>Cytophagales</taxon>
        <taxon>Rhodocytophagaceae</taxon>
        <taxon>Xanthocytophaga</taxon>
    </lineage>
</organism>
<evidence type="ECO:0000259" key="1">
    <source>
        <dbReference type="Pfam" id="PF18962"/>
    </source>
</evidence>
<dbReference type="Proteomes" id="UP001241110">
    <property type="component" value="Unassembled WGS sequence"/>
</dbReference>
<gene>
    <name evidence="2" type="ORF">QNI16_37060</name>
</gene>
<dbReference type="AlphaFoldDB" id="A0AAE3UBV7"/>
<dbReference type="NCBIfam" id="TIGR04183">
    <property type="entry name" value="Por_Secre_tail"/>
    <property type="match status" value="1"/>
</dbReference>
<dbReference type="InterPro" id="IPR013783">
    <property type="entry name" value="Ig-like_fold"/>
</dbReference>
<proteinExistence type="predicted"/>
<comment type="caution">
    <text evidence="2">The sequence shown here is derived from an EMBL/GenBank/DDBJ whole genome shotgun (WGS) entry which is preliminary data.</text>
</comment>
<feature type="domain" description="Secretion system C-terminal sorting" evidence="1">
    <location>
        <begin position="280"/>
        <end position="356"/>
    </location>
</feature>
<dbReference type="EMBL" id="JASJOS010000029">
    <property type="protein sequence ID" value="MDJ1486152.1"/>
    <property type="molecule type" value="Genomic_DNA"/>
</dbReference>
<dbReference type="Pfam" id="PF18962">
    <property type="entry name" value="Por_Secre_tail"/>
    <property type="match status" value="1"/>
</dbReference>
<sequence>MPDIEFLIGDGNGNDVVAYTSPAPIPNDGQWHKVGFTFTTKPGVTTLELKIRNKAPGGGGNDIALDNFSFRACGPTVSLQNNFPACNPSAQIQVASIGSAYATPQYQWQVSSNNGVNWSDISGATSSTYSPVYPVVKQGNLVRLKVAGSSVNLSSTNCYVTTNSQAVNCLIPLPVTLLSFTGYKIATGVQLNWQTSEERDNKYFVVERSTNGITFTTVCLLLSQGNSNQLQSYSCQDSSPLPGRNYYRLKQIDMNGQSTYSKVIPISYDSDLAASLSLAPNPAKGTIRLVFTSAFSKHEQIRIQFISLIGQLIEERTQNIASNTYELEIDTGNLADGIYLIKVTTQAKTYIEKLIVSQ</sequence>
<protein>
    <submittedName>
        <fullName evidence="2">T9SS type A sorting domain-containing protein</fullName>
    </submittedName>
</protein>
<evidence type="ECO:0000313" key="2">
    <source>
        <dbReference type="EMBL" id="MDJ1486152.1"/>
    </source>
</evidence>
<dbReference type="Gene3D" id="2.60.40.2700">
    <property type="match status" value="1"/>
</dbReference>
<dbReference type="Gene3D" id="2.60.40.10">
    <property type="entry name" value="Immunoglobulins"/>
    <property type="match status" value="1"/>
</dbReference>
<dbReference type="RefSeq" id="WP_313989535.1">
    <property type="nucleotide sequence ID" value="NZ_JASJOS010000029.1"/>
</dbReference>
<accession>A0AAE3UBV7</accession>
<name>A0AAE3UBV7_9BACT</name>
<reference evidence="2" key="1">
    <citation type="submission" date="2023-05" db="EMBL/GenBank/DDBJ databases">
        <authorList>
            <person name="Zhang X."/>
        </authorList>
    </citation>
    <scope>NUCLEOTIDE SEQUENCE</scope>
    <source>
        <strain evidence="2">YF14B1</strain>
    </source>
</reference>
<evidence type="ECO:0000313" key="3">
    <source>
        <dbReference type="Proteomes" id="UP001241110"/>
    </source>
</evidence>